<dbReference type="AlphaFoldDB" id="F3L0A7"/>
<dbReference type="Proteomes" id="UP000005615">
    <property type="component" value="Unassembled WGS sequence"/>
</dbReference>
<gene>
    <name evidence="1" type="ORF">IMCC3088_823</name>
</gene>
<dbReference type="RefSeq" id="WP_009575120.1">
    <property type="nucleotide sequence ID" value="NZ_AEIG01000020.1"/>
</dbReference>
<name>F3L0A7_9GAMM</name>
<reference evidence="1 2" key="1">
    <citation type="journal article" date="2011" name="J. Bacteriol.">
        <title>Genome sequence of strain IMCC3088, a proteorhodopsin-containing marine bacterium belonging to the OM60/NOR5 clade.</title>
        <authorList>
            <person name="Jang Y."/>
            <person name="Oh H.M."/>
            <person name="Kang I."/>
            <person name="Lee K."/>
            <person name="Yang S.J."/>
            <person name="Cho J.C."/>
        </authorList>
    </citation>
    <scope>NUCLEOTIDE SEQUENCE [LARGE SCALE GENOMIC DNA]</scope>
    <source>
        <strain evidence="1 2">IMCC3088</strain>
    </source>
</reference>
<sequence length="107" mass="12099">MRLFVFARLPWYSALMLGSSWARAEVLHPVSMRDISPFSVPHPVLNTQTRPNHVQVSLDYQLANSQYYKTLGDDSIALDAQTELVIFSVSAPLTIIGRIASRPRMLR</sequence>
<protein>
    <submittedName>
        <fullName evidence="1">Uncharacterized protein</fullName>
    </submittedName>
</protein>
<organism evidence="1 2">
    <name type="scientific">Aequoribacter fuscus</name>
    <dbReference type="NCBI Taxonomy" id="2518989"/>
    <lineage>
        <taxon>Bacteria</taxon>
        <taxon>Pseudomonadati</taxon>
        <taxon>Pseudomonadota</taxon>
        <taxon>Gammaproteobacteria</taxon>
        <taxon>Cellvibrionales</taxon>
        <taxon>Halieaceae</taxon>
        <taxon>Aequoribacter</taxon>
    </lineage>
</organism>
<comment type="caution">
    <text evidence="1">The sequence shown here is derived from an EMBL/GenBank/DDBJ whole genome shotgun (WGS) entry which is preliminary data.</text>
</comment>
<accession>F3L0A7</accession>
<keyword evidence="2" id="KW-1185">Reference proteome</keyword>
<dbReference type="EMBL" id="AEIG01000020">
    <property type="protein sequence ID" value="EGG30217.1"/>
    <property type="molecule type" value="Genomic_DNA"/>
</dbReference>
<proteinExistence type="predicted"/>
<evidence type="ECO:0000313" key="2">
    <source>
        <dbReference type="Proteomes" id="UP000005615"/>
    </source>
</evidence>
<evidence type="ECO:0000313" key="1">
    <source>
        <dbReference type="EMBL" id="EGG30217.1"/>
    </source>
</evidence>